<organism evidence="1 2">
    <name type="scientific">Mycteria americana</name>
    <name type="common">Wood stork</name>
    <dbReference type="NCBI Taxonomy" id="33587"/>
    <lineage>
        <taxon>Eukaryota</taxon>
        <taxon>Metazoa</taxon>
        <taxon>Chordata</taxon>
        <taxon>Craniata</taxon>
        <taxon>Vertebrata</taxon>
        <taxon>Euteleostomi</taxon>
        <taxon>Archelosauria</taxon>
        <taxon>Archosauria</taxon>
        <taxon>Dinosauria</taxon>
        <taxon>Saurischia</taxon>
        <taxon>Theropoda</taxon>
        <taxon>Coelurosauria</taxon>
        <taxon>Aves</taxon>
        <taxon>Neognathae</taxon>
        <taxon>Neoaves</taxon>
        <taxon>Aequornithes</taxon>
        <taxon>Ciconiiformes</taxon>
        <taxon>Ciconiidae</taxon>
        <taxon>Mycteria</taxon>
    </lineage>
</organism>
<protein>
    <submittedName>
        <fullName evidence="1">Uncharacterized protein</fullName>
    </submittedName>
</protein>
<evidence type="ECO:0000313" key="1">
    <source>
        <dbReference type="EMBL" id="KAK4805398.1"/>
    </source>
</evidence>
<reference evidence="1 2" key="1">
    <citation type="journal article" date="2023" name="J. Hered.">
        <title>Chromosome-level genome of the wood stork (Mycteria americana) provides insight into avian chromosome evolution.</title>
        <authorList>
            <person name="Flamio R. Jr."/>
            <person name="Ramstad K.M."/>
        </authorList>
    </citation>
    <scope>NUCLEOTIDE SEQUENCE [LARGE SCALE GENOMIC DNA]</scope>
    <source>
        <strain evidence="1">JAX WOST 10</strain>
    </source>
</reference>
<accession>A0AAN7RRB3</accession>
<gene>
    <name evidence="1" type="ORF">QYF61_003971</name>
</gene>
<sequence length="147" mass="16328">MGYGASVEKMRGLGFFSLVKWRLRALYFSSTFGMVSLNILPLKLGHYSLDGWTNRWAKHQLDDEAERAVVKGSYPTWRPLGHSGALTAQGTLLGPLQFNTCVHDPEEATLTTFVDGTKLGGPFLCLGIAFRRNLNRQKHCPVGTVMK</sequence>
<comment type="caution">
    <text evidence="1">The sequence shown here is derived from an EMBL/GenBank/DDBJ whole genome shotgun (WGS) entry which is preliminary data.</text>
</comment>
<dbReference type="Proteomes" id="UP001333110">
    <property type="component" value="Unassembled WGS sequence"/>
</dbReference>
<dbReference type="EMBL" id="JAUNZN010000104">
    <property type="protein sequence ID" value="KAK4805398.1"/>
    <property type="molecule type" value="Genomic_DNA"/>
</dbReference>
<keyword evidence="2" id="KW-1185">Reference proteome</keyword>
<proteinExistence type="predicted"/>
<evidence type="ECO:0000313" key="2">
    <source>
        <dbReference type="Proteomes" id="UP001333110"/>
    </source>
</evidence>
<name>A0AAN7RRB3_MYCAM</name>
<dbReference type="AlphaFoldDB" id="A0AAN7RRB3"/>